<dbReference type="InterPro" id="IPR006342">
    <property type="entry name" value="FkbM_mtfrase"/>
</dbReference>
<dbReference type="GO" id="GO:0008168">
    <property type="term" value="F:methyltransferase activity"/>
    <property type="evidence" value="ECO:0007669"/>
    <property type="project" value="UniProtKB-KW"/>
</dbReference>
<organism evidence="2 3">
    <name type="scientific">Telmatocola sphagniphila</name>
    <dbReference type="NCBI Taxonomy" id="1123043"/>
    <lineage>
        <taxon>Bacteria</taxon>
        <taxon>Pseudomonadati</taxon>
        <taxon>Planctomycetota</taxon>
        <taxon>Planctomycetia</taxon>
        <taxon>Gemmatales</taxon>
        <taxon>Gemmataceae</taxon>
    </lineage>
</organism>
<evidence type="ECO:0000259" key="1">
    <source>
        <dbReference type="Pfam" id="PF05050"/>
    </source>
</evidence>
<dbReference type="Pfam" id="PF05050">
    <property type="entry name" value="Methyltransf_21"/>
    <property type="match status" value="1"/>
</dbReference>
<evidence type="ECO:0000313" key="2">
    <source>
        <dbReference type="EMBL" id="QVL30459.1"/>
    </source>
</evidence>
<dbReference type="AlphaFoldDB" id="A0A8E6B359"/>
<name>A0A8E6B359_9BACT</name>
<keyword evidence="2" id="KW-0808">Transferase</keyword>
<dbReference type="InterPro" id="IPR029063">
    <property type="entry name" value="SAM-dependent_MTases_sf"/>
</dbReference>
<proteinExistence type="predicted"/>
<evidence type="ECO:0000313" key="3">
    <source>
        <dbReference type="Proteomes" id="UP000676194"/>
    </source>
</evidence>
<dbReference type="EMBL" id="CP074694">
    <property type="protein sequence ID" value="QVL30459.1"/>
    <property type="molecule type" value="Genomic_DNA"/>
</dbReference>
<dbReference type="Proteomes" id="UP000676194">
    <property type="component" value="Chromosome"/>
</dbReference>
<dbReference type="KEGG" id="tsph:KIH39_16550"/>
<accession>A0A8E6B359</accession>
<dbReference type="Gene3D" id="3.40.50.150">
    <property type="entry name" value="Vaccinia Virus protein VP39"/>
    <property type="match status" value="1"/>
</dbReference>
<dbReference type="GO" id="GO:0032259">
    <property type="term" value="P:methylation"/>
    <property type="evidence" value="ECO:0007669"/>
    <property type="project" value="UniProtKB-KW"/>
</dbReference>
<protein>
    <submittedName>
        <fullName evidence="2">FkbM family methyltransferase</fullName>
    </submittedName>
</protein>
<dbReference type="RefSeq" id="WP_213494330.1">
    <property type="nucleotide sequence ID" value="NZ_CP074694.1"/>
</dbReference>
<gene>
    <name evidence="2" type="ORF">KIH39_16550</name>
</gene>
<feature type="domain" description="Methyltransferase FkbM" evidence="1">
    <location>
        <begin position="97"/>
        <end position="249"/>
    </location>
</feature>
<dbReference type="InterPro" id="IPR052514">
    <property type="entry name" value="SAM-dependent_MTase"/>
</dbReference>
<sequence length="272" mass="30424">MNILSSLRSLTKTLATDFRLSLHGMMPGQYTRIHYRDRVRSRRGEEAPKIESSIRVDGKRIHLYLTSAHAFTMANLFLGEEYDLRKFLNESPKLIVDLGANAGMATAYMNAVYPDAQFICVEPDPRNLPLLEQTIQANQIRAKVVPAAVSSEAGELILRFGDNPTCSALETSPMHDLSSGVKVPVRTVPDLLSESGWSHIDLLKIDIEGTEKDLLGSNNEWLKRVKAIVLEIHPNTSEQEINSFINPFGFSLTRIQKSVEPVFFAQKKSAKD</sequence>
<reference evidence="2" key="1">
    <citation type="submission" date="2021-05" db="EMBL/GenBank/DDBJ databases">
        <title>Complete genome sequence of the cellulolytic planctomycete Telmatocola sphagniphila SP2T and characterization of the first cellulase from planctomycetes.</title>
        <authorList>
            <person name="Rakitin A.L."/>
            <person name="Beletsky A.V."/>
            <person name="Naumoff D.G."/>
            <person name="Kulichevskaya I.S."/>
            <person name="Mardanov A.V."/>
            <person name="Ravin N.V."/>
            <person name="Dedysh S.N."/>
        </authorList>
    </citation>
    <scope>NUCLEOTIDE SEQUENCE</scope>
    <source>
        <strain evidence="2">SP2T</strain>
    </source>
</reference>
<keyword evidence="3" id="KW-1185">Reference proteome</keyword>
<dbReference type="NCBIfam" id="TIGR01444">
    <property type="entry name" value="fkbM_fam"/>
    <property type="match status" value="1"/>
</dbReference>
<keyword evidence="2" id="KW-0489">Methyltransferase</keyword>
<dbReference type="PANTHER" id="PTHR34203">
    <property type="entry name" value="METHYLTRANSFERASE, FKBM FAMILY PROTEIN"/>
    <property type="match status" value="1"/>
</dbReference>
<dbReference type="SUPFAM" id="SSF53335">
    <property type="entry name" value="S-adenosyl-L-methionine-dependent methyltransferases"/>
    <property type="match status" value="1"/>
</dbReference>
<dbReference type="PANTHER" id="PTHR34203:SF13">
    <property type="entry name" value="EXPRESSED PROTEIN"/>
    <property type="match status" value="1"/>
</dbReference>